<proteinExistence type="predicted"/>
<evidence type="ECO:0000256" key="1">
    <source>
        <dbReference type="ARBA" id="ARBA00022574"/>
    </source>
</evidence>
<name>A0A371CMM8_9APHY</name>
<dbReference type="InterPro" id="IPR011047">
    <property type="entry name" value="Quinoprotein_ADH-like_sf"/>
</dbReference>
<dbReference type="SUPFAM" id="SSF50998">
    <property type="entry name" value="Quinoprotein alcohol dehydrogenase-like"/>
    <property type="match status" value="1"/>
</dbReference>
<dbReference type="EMBL" id="KZ857509">
    <property type="protein sequence ID" value="RDX41536.1"/>
    <property type="molecule type" value="Genomic_DNA"/>
</dbReference>
<dbReference type="OrthoDB" id="2748152at2759"/>
<dbReference type="STRING" id="139420.A0A371CMM8"/>
<dbReference type="PROSITE" id="PS50082">
    <property type="entry name" value="WD_REPEATS_2"/>
    <property type="match status" value="2"/>
</dbReference>
<feature type="repeat" description="WD" evidence="3">
    <location>
        <begin position="46"/>
        <end position="71"/>
    </location>
</feature>
<feature type="non-terminal residue" evidence="4">
    <location>
        <position position="71"/>
    </location>
</feature>
<dbReference type="Gene3D" id="2.130.10.10">
    <property type="entry name" value="YVTN repeat-like/Quinoprotein amine dehydrogenase"/>
    <property type="match status" value="1"/>
</dbReference>
<feature type="repeat" description="WD" evidence="3">
    <location>
        <begin position="3"/>
        <end position="44"/>
    </location>
</feature>
<dbReference type="AlphaFoldDB" id="A0A371CMM8"/>
<sequence length="71" mass="7815">VVLNGHTDSVNAVCFSPCERYIATASVDGTICLWSTRNGELLWNFNWDHDTDVKNIVFSPDGRLLASADAD</sequence>
<keyword evidence="5" id="KW-1185">Reference proteome</keyword>
<gene>
    <name evidence="4" type="ORF">OH76DRAFT_1330101</name>
</gene>
<dbReference type="InterPro" id="IPR015943">
    <property type="entry name" value="WD40/YVTN_repeat-like_dom_sf"/>
</dbReference>
<evidence type="ECO:0000313" key="5">
    <source>
        <dbReference type="Proteomes" id="UP000256964"/>
    </source>
</evidence>
<accession>A0A371CMM8</accession>
<reference evidence="4 5" key="1">
    <citation type="journal article" date="2018" name="Biotechnol. Biofuels">
        <title>Integrative visual omics of the white-rot fungus Polyporus brumalis exposes the biotechnological potential of its oxidative enzymes for delignifying raw plant biomass.</title>
        <authorList>
            <person name="Miyauchi S."/>
            <person name="Rancon A."/>
            <person name="Drula E."/>
            <person name="Hage H."/>
            <person name="Chaduli D."/>
            <person name="Favel A."/>
            <person name="Grisel S."/>
            <person name="Henrissat B."/>
            <person name="Herpoel-Gimbert I."/>
            <person name="Ruiz-Duenas F.J."/>
            <person name="Chevret D."/>
            <person name="Hainaut M."/>
            <person name="Lin J."/>
            <person name="Wang M."/>
            <person name="Pangilinan J."/>
            <person name="Lipzen A."/>
            <person name="Lesage-Meessen L."/>
            <person name="Navarro D."/>
            <person name="Riley R."/>
            <person name="Grigoriev I.V."/>
            <person name="Zhou S."/>
            <person name="Raouche S."/>
            <person name="Rosso M.N."/>
        </authorList>
    </citation>
    <scope>NUCLEOTIDE SEQUENCE [LARGE SCALE GENOMIC DNA]</scope>
    <source>
        <strain evidence="4 5">BRFM 1820</strain>
    </source>
</reference>
<dbReference type="SMART" id="SM00320">
    <property type="entry name" value="WD40"/>
    <property type="match status" value="2"/>
</dbReference>
<protein>
    <submittedName>
        <fullName evidence="4">WD40 repeat-like protein</fullName>
    </submittedName>
</protein>
<dbReference type="InterPro" id="IPR050349">
    <property type="entry name" value="WD_LIS1/nudF_dynein_reg"/>
</dbReference>
<dbReference type="Proteomes" id="UP000256964">
    <property type="component" value="Unassembled WGS sequence"/>
</dbReference>
<feature type="non-terminal residue" evidence="4">
    <location>
        <position position="1"/>
    </location>
</feature>
<dbReference type="InterPro" id="IPR001680">
    <property type="entry name" value="WD40_rpt"/>
</dbReference>
<evidence type="ECO:0000256" key="2">
    <source>
        <dbReference type="ARBA" id="ARBA00022737"/>
    </source>
</evidence>
<keyword evidence="1 3" id="KW-0853">WD repeat</keyword>
<dbReference type="PANTHER" id="PTHR44129">
    <property type="entry name" value="WD REPEAT-CONTAINING PROTEIN POP1"/>
    <property type="match status" value="1"/>
</dbReference>
<organism evidence="4 5">
    <name type="scientific">Lentinus brumalis</name>
    <dbReference type="NCBI Taxonomy" id="2498619"/>
    <lineage>
        <taxon>Eukaryota</taxon>
        <taxon>Fungi</taxon>
        <taxon>Dikarya</taxon>
        <taxon>Basidiomycota</taxon>
        <taxon>Agaricomycotina</taxon>
        <taxon>Agaricomycetes</taxon>
        <taxon>Polyporales</taxon>
        <taxon>Polyporaceae</taxon>
        <taxon>Lentinus</taxon>
    </lineage>
</organism>
<evidence type="ECO:0000313" key="4">
    <source>
        <dbReference type="EMBL" id="RDX41536.1"/>
    </source>
</evidence>
<keyword evidence="2" id="KW-0677">Repeat</keyword>
<evidence type="ECO:0000256" key="3">
    <source>
        <dbReference type="PROSITE-ProRule" id="PRU00221"/>
    </source>
</evidence>
<dbReference type="PROSITE" id="PS50294">
    <property type="entry name" value="WD_REPEATS_REGION"/>
    <property type="match status" value="2"/>
</dbReference>
<dbReference type="Pfam" id="PF00400">
    <property type="entry name" value="WD40"/>
    <property type="match status" value="2"/>
</dbReference>